<dbReference type="KEGG" id="mme:Marme_3682"/>
<feature type="domain" description="DUF7217" evidence="1">
    <location>
        <begin position="8"/>
        <end position="214"/>
    </location>
</feature>
<dbReference type="Proteomes" id="UP000001062">
    <property type="component" value="Chromosome"/>
</dbReference>
<dbReference type="STRING" id="717774.Marme_3682"/>
<evidence type="ECO:0000313" key="2">
    <source>
        <dbReference type="EMBL" id="ADZ92893.1"/>
    </source>
</evidence>
<organism evidence="2 3">
    <name type="scientific">Marinomonas mediterranea (strain ATCC 700492 / JCM 21426 / NBRC 103028 / MMB-1)</name>
    <dbReference type="NCBI Taxonomy" id="717774"/>
    <lineage>
        <taxon>Bacteria</taxon>
        <taxon>Pseudomonadati</taxon>
        <taxon>Pseudomonadota</taxon>
        <taxon>Gammaproteobacteria</taxon>
        <taxon>Oceanospirillales</taxon>
        <taxon>Oceanospirillaceae</taxon>
        <taxon>Marinomonas</taxon>
    </lineage>
</organism>
<dbReference type="AlphaFoldDB" id="F2JW05"/>
<gene>
    <name evidence="2" type="ordered locus">Marme_3682</name>
</gene>
<dbReference type="EMBL" id="CP002583">
    <property type="protein sequence ID" value="ADZ92893.1"/>
    <property type="molecule type" value="Genomic_DNA"/>
</dbReference>
<sequence>MREMLQSATTTKASQTGGYATQLQIKLNKYLPIEPVDDSPATTILPDEAKVQRCMTALDNYGEGANVLNAHVQSRLASFMEDMQIASTAKMIDSYISGTPASCVNINTIAGSLAGATDTLLDSTNDLLTELDQGITNYDASTLPLNKFEALLDRVSNTLEANAATILGTISNETQELAKMYETHKKMAMVMAVPALIKDDCIRPLLVRVAGAELIPLLTDEMKFF</sequence>
<accession>F2JW05</accession>
<reference evidence="2 3" key="1">
    <citation type="journal article" date="2012" name="Stand. Genomic Sci.">
        <title>Complete genome sequence of the melanogenic marine bacterium Marinomonas mediterranea type strain (MMB-1(T)).</title>
        <authorList>
            <person name="Lucas-Elio P."/>
            <person name="Goodwin L."/>
            <person name="Woyke T."/>
            <person name="Pitluck S."/>
            <person name="Nolan M."/>
            <person name="Kyrpides N.C."/>
            <person name="Detter J.C."/>
            <person name="Copeland A."/>
            <person name="Teshima H."/>
            <person name="Bruce D."/>
            <person name="Detter C."/>
            <person name="Tapia R."/>
            <person name="Han S."/>
            <person name="Land M.L."/>
            <person name="Ivanova N."/>
            <person name="Mikhailova N."/>
            <person name="Johnston A.W."/>
            <person name="Sanchez-Amat A."/>
        </authorList>
    </citation>
    <scope>NUCLEOTIDE SEQUENCE [LARGE SCALE GENOMIC DNA]</scope>
    <source>
        <strain evidence="3">ATCC 700492 / JCM 21426 / NBRC 103028 / MMB-1</strain>
    </source>
</reference>
<keyword evidence="3" id="KW-1185">Reference proteome</keyword>
<evidence type="ECO:0000259" key="1">
    <source>
        <dbReference type="Pfam" id="PF23854"/>
    </source>
</evidence>
<proteinExistence type="predicted"/>
<dbReference type="InterPro" id="IPR055641">
    <property type="entry name" value="DUF7217"/>
</dbReference>
<dbReference type="Pfam" id="PF23854">
    <property type="entry name" value="DUF7217"/>
    <property type="match status" value="1"/>
</dbReference>
<protein>
    <recommendedName>
        <fullName evidence="1">DUF7217 domain-containing protein</fullName>
    </recommendedName>
</protein>
<dbReference type="HOGENOM" id="CLU_1228709_0_0_6"/>
<evidence type="ECO:0000313" key="3">
    <source>
        <dbReference type="Proteomes" id="UP000001062"/>
    </source>
</evidence>
<name>F2JW05_MARM1</name>
<dbReference type="PATRIC" id="fig|717774.3.peg.3794"/>